<dbReference type="InterPro" id="IPR056867">
    <property type="entry name" value="LRR_15"/>
</dbReference>
<dbReference type="RefSeq" id="XP_025429914.1">
    <property type="nucleotide sequence ID" value="XM_025575359.1"/>
</dbReference>
<reference evidence="3 4" key="1">
    <citation type="submission" date="2016-12" db="EMBL/GenBank/DDBJ databases">
        <title>The genomes of Aspergillus section Nigri reveals drivers in fungal speciation.</title>
        <authorList>
            <consortium name="DOE Joint Genome Institute"/>
            <person name="Vesth T.C."/>
            <person name="Nybo J."/>
            <person name="Theobald S."/>
            <person name="Brandl J."/>
            <person name="Frisvad J.C."/>
            <person name="Nielsen K.F."/>
            <person name="Lyhne E.K."/>
            <person name="Kogle M.E."/>
            <person name="Kuo A."/>
            <person name="Riley R."/>
            <person name="Clum A."/>
            <person name="Nolan M."/>
            <person name="Lipzen A."/>
            <person name="Salamov A."/>
            <person name="Henrissat B."/>
            <person name="Wiebenga A."/>
            <person name="De Vries R.P."/>
            <person name="Grigoriev I.V."/>
            <person name="Mortensen U.H."/>
            <person name="Andersen M.R."/>
            <person name="Baker S.E."/>
        </authorList>
    </citation>
    <scope>NUCLEOTIDE SEQUENCE [LARGE SCALE GENOMIC DNA]</scope>
    <source>
        <strain evidence="3 4">JOP 1030-1</strain>
    </source>
</reference>
<dbReference type="Pfam" id="PF24969">
    <property type="entry name" value="LRR_15"/>
    <property type="match status" value="1"/>
</dbReference>
<evidence type="ECO:0000313" key="4">
    <source>
        <dbReference type="Proteomes" id="UP000248349"/>
    </source>
</evidence>
<dbReference type="EMBL" id="KZ821240">
    <property type="protein sequence ID" value="PYH43932.1"/>
    <property type="molecule type" value="Genomic_DNA"/>
</dbReference>
<dbReference type="Proteomes" id="UP000248349">
    <property type="component" value="Unassembled WGS sequence"/>
</dbReference>
<feature type="region of interest" description="Disordered" evidence="1">
    <location>
        <begin position="79"/>
        <end position="106"/>
    </location>
</feature>
<sequence length="333" mass="37255">MGNLRHLQLVYPKNNVYLNRMMQRAVKGAMPFDTRTAFHALRSVSLSHLPDEEDSRGSFIPSQVLPFFQLPSMRAFSADSVVESTQSEPSDTQSTEAESAPVVGSSPISEITLRTSSGSKGMEGLIACCASLKSFKYQHSDSHLLSEGYRPSAFYQSLDASKSCLQSLWLDNGGTHLPFTIAGANETHDEWIGSLTEFTVLKELRIRLSNLLDIRYQLDPSSPLPDVLPQSLEALYVEGCKENSLVMLVGQLKLVLQKRKQQFPRLKRLEIEGFFHDGEDEEASGYQSSGSMRERFIRPRVYEMIEPLREACSDAGIDLFLRDRDCPETMGAC</sequence>
<proteinExistence type="predicted"/>
<feature type="domain" description="Leucine-rich repeat" evidence="2">
    <location>
        <begin position="64"/>
        <end position="269"/>
    </location>
</feature>
<dbReference type="AlphaFoldDB" id="A0A319AAI3"/>
<dbReference type="OrthoDB" id="2520703at2759"/>
<name>A0A319AAI3_9EURO</name>
<protein>
    <recommendedName>
        <fullName evidence="2">Leucine-rich repeat domain-containing protein</fullName>
    </recommendedName>
</protein>
<keyword evidence="4" id="KW-1185">Reference proteome</keyword>
<dbReference type="STRING" id="1450539.A0A319AAI3"/>
<dbReference type="GeneID" id="37076587"/>
<evidence type="ECO:0000313" key="3">
    <source>
        <dbReference type="EMBL" id="PYH43932.1"/>
    </source>
</evidence>
<gene>
    <name evidence="3" type="ORF">BP01DRAFT_358103</name>
</gene>
<accession>A0A319AAI3</accession>
<organism evidence="3 4">
    <name type="scientific">Aspergillus saccharolyticus JOP 1030-1</name>
    <dbReference type="NCBI Taxonomy" id="1450539"/>
    <lineage>
        <taxon>Eukaryota</taxon>
        <taxon>Fungi</taxon>
        <taxon>Dikarya</taxon>
        <taxon>Ascomycota</taxon>
        <taxon>Pezizomycotina</taxon>
        <taxon>Eurotiomycetes</taxon>
        <taxon>Eurotiomycetidae</taxon>
        <taxon>Eurotiales</taxon>
        <taxon>Aspergillaceae</taxon>
        <taxon>Aspergillus</taxon>
        <taxon>Aspergillus subgen. Circumdati</taxon>
    </lineage>
</organism>
<evidence type="ECO:0000259" key="2">
    <source>
        <dbReference type="Pfam" id="PF24969"/>
    </source>
</evidence>
<evidence type="ECO:0000256" key="1">
    <source>
        <dbReference type="SAM" id="MobiDB-lite"/>
    </source>
</evidence>
<feature type="compositionally biased region" description="Polar residues" evidence="1">
    <location>
        <begin position="82"/>
        <end position="97"/>
    </location>
</feature>